<dbReference type="InterPro" id="IPR036412">
    <property type="entry name" value="HAD-like_sf"/>
</dbReference>
<protein>
    <submittedName>
        <fullName evidence="4">HAD-IB family hydrolase</fullName>
    </submittedName>
</protein>
<accession>A0AAF0C3C9</accession>
<keyword evidence="5" id="KW-1185">Reference proteome</keyword>
<dbReference type="GO" id="GO:0016787">
    <property type="term" value="F:hydrolase activity"/>
    <property type="evidence" value="ECO:0007669"/>
    <property type="project" value="UniProtKB-KW"/>
</dbReference>
<dbReference type="Gene3D" id="1.20.1440.100">
    <property type="entry name" value="SG protein - dephosphorylation function"/>
    <property type="match status" value="1"/>
</dbReference>
<dbReference type="EMBL" id="CP059735">
    <property type="protein sequence ID" value="WDD98815.1"/>
    <property type="molecule type" value="Genomic_DNA"/>
</dbReference>
<evidence type="ECO:0000313" key="5">
    <source>
        <dbReference type="Proteomes" id="UP000032568"/>
    </source>
</evidence>
<proteinExistence type="predicted"/>
<reference evidence="4 5" key="2">
    <citation type="journal article" date="2022" name="Mar. Drugs">
        <title>Bioassay-Guided Fractionation Leads to the Detection of Cholic Acid Generated by the Rare Thalassomonas sp.</title>
        <authorList>
            <person name="Pheiffer F."/>
            <person name="Schneider Y.K."/>
            <person name="Hansen E.H."/>
            <person name="Andersen J.H."/>
            <person name="Isaksson J."/>
            <person name="Busche T."/>
            <person name="R C."/>
            <person name="Kalinowski J."/>
            <person name="Zyl L.V."/>
            <person name="Trindade M."/>
        </authorList>
    </citation>
    <scope>NUCLEOTIDE SEQUENCE [LARGE SCALE GENOMIC DNA]</scope>
    <source>
        <strain evidence="4 5">A5K-106</strain>
    </source>
</reference>
<sequence length="232" mass="26314">MWLHNLDTSKPCAFFDVDNTLISIKSMFSFLNYLQEKTKLIPQQVTDEMQVELKQMFAAKERRENINAHYYRVFAGVSVAELAELGRKWYRQVADKADFFHPHALAKLKQHQQEGYNLVFVSGSGLAMLQPLAEALGVNTVLCAPQEQKEGRYTGKLVDQPCIGEGKAHYIRRYLRLFTDVAARSVAYGDDISDFPMLATVGRGYLVSPSELTRAANQQQEFTILEIEQEAA</sequence>
<evidence type="ECO:0000256" key="3">
    <source>
        <dbReference type="ARBA" id="ARBA00022842"/>
    </source>
</evidence>
<dbReference type="InterPro" id="IPR023214">
    <property type="entry name" value="HAD_sf"/>
</dbReference>
<dbReference type="NCBIfam" id="TIGR01488">
    <property type="entry name" value="HAD-SF-IB"/>
    <property type="match status" value="1"/>
</dbReference>
<dbReference type="KEGG" id="tact:SG35_026900"/>
<keyword evidence="2 4" id="KW-0378">Hydrolase</keyword>
<evidence type="ECO:0000256" key="1">
    <source>
        <dbReference type="ARBA" id="ARBA00022723"/>
    </source>
</evidence>
<name>A0AAF0C3C9_9GAMM</name>
<dbReference type="PANTHER" id="PTHR43344:SF13">
    <property type="entry name" value="PHOSPHATASE RV3661-RELATED"/>
    <property type="match status" value="1"/>
</dbReference>
<dbReference type="NCBIfam" id="TIGR01490">
    <property type="entry name" value="HAD-SF-IB-hyp1"/>
    <property type="match status" value="1"/>
</dbReference>
<dbReference type="AlphaFoldDB" id="A0AAF0C3C9"/>
<dbReference type="PANTHER" id="PTHR43344">
    <property type="entry name" value="PHOSPHOSERINE PHOSPHATASE"/>
    <property type="match status" value="1"/>
</dbReference>
<dbReference type="SUPFAM" id="SSF56784">
    <property type="entry name" value="HAD-like"/>
    <property type="match status" value="1"/>
</dbReference>
<reference evidence="4 5" key="1">
    <citation type="journal article" date="2015" name="Genome Announc.">
        <title>Draft Genome Sequences of Marine Isolates of Thalassomonas viridans and Thalassomonas actiniarum.</title>
        <authorList>
            <person name="Olonade I."/>
            <person name="van Zyl L.J."/>
            <person name="Trindade M."/>
        </authorList>
    </citation>
    <scope>NUCLEOTIDE SEQUENCE [LARGE SCALE GENOMIC DNA]</scope>
    <source>
        <strain evidence="4 5">A5K-106</strain>
    </source>
</reference>
<dbReference type="RefSeq" id="WP_053043213.1">
    <property type="nucleotide sequence ID" value="NZ_CP059735.1"/>
</dbReference>
<dbReference type="Pfam" id="PF12710">
    <property type="entry name" value="HAD"/>
    <property type="match status" value="1"/>
</dbReference>
<dbReference type="InterPro" id="IPR006385">
    <property type="entry name" value="HAD_hydro_SerB1"/>
</dbReference>
<dbReference type="Proteomes" id="UP000032568">
    <property type="component" value="Chromosome"/>
</dbReference>
<keyword evidence="1" id="KW-0479">Metal-binding</keyword>
<dbReference type="GO" id="GO:0046872">
    <property type="term" value="F:metal ion binding"/>
    <property type="evidence" value="ECO:0007669"/>
    <property type="project" value="UniProtKB-KW"/>
</dbReference>
<evidence type="ECO:0000256" key="2">
    <source>
        <dbReference type="ARBA" id="ARBA00022801"/>
    </source>
</evidence>
<evidence type="ECO:0000313" key="4">
    <source>
        <dbReference type="EMBL" id="WDD98815.1"/>
    </source>
</evidence>
<dbReference type="Gene3D" id="3.40.50.1000">
    <property type="entry name" value="HAD superfamily/HAD-like"/>
    <property type="match status" value="1"/>
</dbReference>
<gene>
    <name evidence="4" type="ORF">SG35_026900</name>
</gene>
<dbReference type="InterPro" id="IPR050582">
    <property type="entry name" value="HAD-like_SerB"/>
</dbReference>
<organism evidence="4 5">
    <name type="scientific">Thalassomonas actiniarum</name>
    <dbReference type="NCBI Taxonomy" id="485447"/>
    <lineage>
        <taxon>Bacteria</taxon>
        <taxon>Pseudomonadati</taxon>
        <taxon>Pseudomonadota</taxon>
        <taxon>Gammaproteobacteria</taxon>
        <taxon>Alteromonadales</taxon>
        <taxon>Colwelliaceae</taxon>
        <taxon>Thalassomonas</taxon>
    </lineage>
</organism>
<keyword evidence="3" id="KW-0460">Magnesium</keyword>